<protein>
    <submittedName>
        <fullName evidence="1">DNA-directed DNA polymerase</fullName>
    </submittedName>
</protein>
<dbReference type="AlphaFoldDB" id="A0A6L2LDM9"/>
<proteinExistence type="predicted"/>
<dbReference type="EMBL" id="BKCJ010004048">
    <property type="protein sequence ID" value="GEU58712.1"/>
    <property type="molecule type" value="Genomic_DNA"/>
</dbReference>
<organism evidence="1">
    <name type="scientific">Tanacetum cinerariifolium</name>
    <name type="common">Dalmatian daisy</name>
    <name type="synonym">Chrysanthemum cinerariifolium</name>
    <dbReference type="NCBI Taxonomy" id="118510"/>
    <lineage>
        <taxon>Eukaryota</taxon>
        <taxon>Viridiplantae</taxon>
        <taxon>Streptophyta</taxon>
        <taxon>Embryophyta</taxon>
        <taxon>Tracheophyta</taxon>
        <taxon>Spermatophyta</taxon>
        <taxon>Magnoliopsida</taxon>
        <taxon>eudicotyledons</taxon>
        <taxon>Gunneridae</taxon>
        <taxon>Pentapetalae</taxon>
        <taxon>asterids</taxon>
        <taxon>campanulids</taxon>
        <taxon>Asterales</taxon>
        <taxon>Asteraceae</taxon>
        <taxon>Asteroideae</taxon>
        <taxon>Anthemideae</taxon>
        <taxon>Anthemidinae</taxon>
        <taxon>Tanacetum</taxon>
    </lineage>
</organism>
<keyword evidence="1" id="KW-0808">Transferase</keyword>
<accession>A0A6L2LDM9</accession>
<dbReference type="Gene3D" id="3.10.10.10">
    <property type="entry name" value="HIV Type 1 Reverse Transcriptase, subunit A, domain 1"/>
    <property type="match status" value="1"/>
</dbReference>
<dbReference type="InterPro" id="IPR043502">
    <property type="entry name" value="DNA/RNA_pol_sf"/>
</dbReference>
<feature type="non-terminal residue" evidence="1">
    <location>
        <position position="1"/>
    </location>
</feature>
<dbReference type="GO" id="GO:0003887">
    <property type="term" value="F:DNA-directed DNA polymerase activity"/>
    <property type="evidence" value="ECO:0007669"/>
    <property type="project" value="UniProtKB-KW"/>
</dbReference>
<keyword evidence="1" id="KW-0548">Nucleotidyltransferase</keyword>
<reference evidence="1" key="1">
    <citation type="journal article" date="2019" name="Sci. Rep.">
        <title>Draft genome of Tanacetum cinerariifolium, the natural source of mosquito coil.</title>
        <authorList>
            <person name="Yamashiro T."/>
            <person name="Shiraishi A."/>
            <person name="Satake H."/>
            <person name="Nakayama K."/>
        </authorList>
    </citation>
    <scope>NUCLEOTIDE SEQUENCE</scope>
</reference>
<keyword evidence="1" id="KW-0239">DNA-directed DNA polymerase</keyword>
<comment type="caution">
    <text evidence="1">The sequence shown here is derived from an EMBL/GenBank/DDBJ whole genome shotgun (WGS) entry which is preliminary data.</text>
</comment>
<gene>
    <name evidence="1" type="ORF">Tci_030690</name>
</gene>
<dbReference type="SUPFAM" id="SSF56672">
    <property type="entry name" value="DNA/RNA polymerases"/>
    <property type="match status" value="1"/>
</dbReference>
<name>A0A6L2LDM9_TANCI</name>
<sequence>LLELMLSKRSRKNTKCVNAANEELTAAKHKLKLKLFKNIAAADMKIETTNEGTKILATVHDKPMTIFESSIRRNLKLNDEEGISSLPDAELFENLALMGATRIAHSKALPTASDKPASLFRDDSQGEAFPTVSSLEAGQDRENIIKTSALPYDSTPRVTSLAADKGNLGISSLKARIKLIEDRDKGTTTLSGDDAPIMGRSLETGEEACVEKSTEQRTVSVPPVGEIPTVGVPTGSGLVPNVSAIFTTASVVTPYSRRKEMEEEMARDAQKMNEQIARDAEIARIHVEKELQMLINGLDRNNEFIAKHLQEYEQSEAELTIGEKIDLINELVKYQDHHSKILEYQAQQSKPLSKKQQREFYMSVLKSHSRWKTKHFRGMTLEEIREKFIHGNAKRIKTSEDVSEEDLKEMMQLVPVEEVYVEALQLPEPERTLNRRLRQRSRRVPYDQRNNPPQHPRIFYLPILNINYFRHFLDILRNYDPIDDELMWAADCVVALTLDFAIIIPKIANEFAIKVIRVKQKQLDLGVGTKRMTFNIESAIKHSYSNDDTCFSISVIDEILKENFDALLDEGSKILYSIAGTILEEEIFSEFDKFITMTADENYDSESDTEEPQFEKITINTDYKIQTSLEEPPMDLELKPHPHILEYVFLKEPSFLHVIISPKLSSQNKSKLVSVLKNIRKHFLGKQQIFLVSVQLSIGGIIIVTNKNDELVQIRTVTGWRVCIDYCKLNEATAKDHFPLPFMDQMLEMWIPMNRSLTP</sequence>
<evidence type="ECO:0000313" key="1">
    <source>
        <dbReference type="EMBL" id="GEU58712.1"/>
    </source>
</evidence>